<name>A0AAF0AEL4_9CAUD</name>
<dbReference type="PROSITE" id="PS51257">
    <property type="entry name" value="PROKAR_LIPOPROTEIN"/>
    <property type="match status" value="1"/>
</dbReference>
<sequence>MGRMLAIMVLLALAAILGGCDYEDALQDAEQYCKMVYEGAWPDFNHNYDVNCKNGVLK</sequence>
<proteinExistence type="predicted"/>
<dbReference type="GeneID" id="79412982"/>
<dbReference type="EMBL" id="OP882271">
    <property type="protein sequence ID" value="WAX22420.1"/>
    <property type="molecule type" value="Genomic_DNA"/>
</dbReference>
<evidence type="ECO:0000313" key="2">
    <source>
        <dbReference type="Proteomes" id="UP001211688"/>
    </source>
</evidence>
<evidence type="ECO:0000313" key="1">
    <source>
        <dbReference type="EMBL" id="WAX22420.1"/>
    </source>
</evidence>
<dbReference type="RefSeq" id="YP_010719842.1">
    <property type="nucleotide sequence ID" value="NC_072502.1"/>
</dbReference>
<organism evidence="1 2">
    <name type="scientific">Pseudomonas phage MiCath</name>
    <dbReference type="NCBI Taxonomy" id="3003729"/>
    <lineage>
        <taxon>Viruses</taxon>
        <taxon>Duplodnaviria</taxon>
        <taxon>Heunggongvirae</taxon>
        <taxon>Uroviricota</taxon>
        <taxon>Caudoviricetes</taxon>
        <taxon>Queuovirinae</taxon>
        <taxon>Micathvirus</taxon>
        <taxon>Micathvirus micath</taxon>
    </lineage>
</organism>
<keyword evidence="2" id="KW-1185">Reference proteome</keyword>
<reference evidence="1" key="1">
    <citation type="submission" date="2022-11" db="EMBL/GenBank/DDBJ databases">
        <authorList>
            <person name="Jaryenneh J.D."/>
            <person name="Schoeniger J.S."/>
            <person name="Mageeney C.M."/>
        </authorList>
    </citation>
    <scope>NUCLEOTIDE SEQUENCE</scope>
</reference>
<dbReference type="Proteomes" id="UP001211688">
    <property type="component" value="Segment"/>
</dbReference>
<accession>A0AAF0AEL4</accession>
<dbReference type="KEGG" id="vg:79412982"/>
<evidence type="ECO:0008006" key="3">
    <source>
        <dbReference type="Google" id="ProtNLM"/>
    </source>
</evidence>
<protein>
    <recommendedName>
        <fullName evidence="3">Lipoprotein</fullName>
    </recommendedName>
</protein>